<sequence length="71" mass="7955">MKLIKIGNSMGVILPKEVLAKLGAEAGDSLDLSDTPEGIHIRRHDQGFAEQMELARMVMKRRRNALRELAK</sequence>
<organism evidence="2">
    <name type="scientific">hydrothermal vent metagenome</name>
    <dbReference type="NCBI Taxonomy" id="652676"/>
    <lineage>
        <taxon>unclassified sequences</taxon>
        <taxon>metagenomes</taxon>
        <taxon>ecological metagenomes</taxon>
    </lineage>
</organism>
<proteinExistence type="predicted"/>
<protein>
    <submittedName>
        <fullName evidence="2">Prevent host death protein, Phd antitoxin # A</fullName>
    </submittedName>
</protein>
<accession>A0A160TI39</accession>
<dbReference type="AlphaFoldDB" id="A0A160TI39"/>
<dbReference type="NCBIfam" id="TIGR02609">
    <property type="entry name" value="doc_partner"/>
    <property type="match status" value="1"/>
</dbReference>
<evidence type="ECO:0000259" key="1">
    <source>
        <dbReference type="SMART" id="SM00966"/>
    </source>
</evidence>
<gene>
    <name evidence="2" type="ORF">MGWOODY_Smn2220</name>
</gene>
<dbReference type="SMART" id="SM00966">
    <property type="entry name" value="SpoVT_AbrB"/>
    <property type="match status" value="1"/>
</dbReference>
<dbReference type="InterPro" id="IPR037914">
    <property type="entry name" value="SpoVT-AbrB_sf"/>
</dbReference>
<dbReference type="GO" id="GO:0003677">
    <property type="term" value="F:DNA binding"/>
    <property type="evidence" value="ECO:0007669"/>
    <property type="project" value="InterPro"/>
</dbReference>
<dbReference type="InterPro" id="IPR013432">
    <property type="entry name" value="Doc_partner"/>
</dbReference>
<dbReference type="Pfam" id="PF04014">
    <property type="entry name" value="MazE_antitoxin"/>
    <property type="match status" value="1"/>
</dbReference>
<dbReference type="Gene3D" id="2.10.260.10">
    <property type="match status" value="1"/>
</dbReference>
<dbReference type="EMBL" id="CZQE01000163">
    <property type="protein sequence ID" value="CUS44630.1"/>
    <property type="molecule type" value="Genomic_DNA"/>
</dbReference>
<evidence type="ECO:0000313" key="2">
    <source>
        <dbReference type="EMBL" id="CUS44630.1"/>
    </source>
</evidence>
<feature type="domain" description="SpoVT-AbrB" evidence="1">
    <location>
        <begin position="4"/>
        <end position="49"/>
    </location>
</feature>
<dbReference type="SUPFAM" id="SSF89447">
    <property type="entry name" value="AbrB/MazE/MraZ-like"/>
    <property type="match status" value="1"/>
</dbReference>
<dbReference type="InterPro" id="IPR007159">
    <property type="entry name" value="SpoVT-AbrB_dom"/>
</dbReference>
<name>A0A160TI39_9ZZZZ</name>
<reference evidence="2" key="1">
    <citation type="submission" date="2015-10" db="EMBL/GenBank/DDBJ databases">
        <authorList>
            <person name="Gilbert D.G."/>
        </authorList>
    </citation>
    <scope>NUCLEOTIDE SEQUENCE</scope>
</reference>